<dbReference type="PROSITE" id="PS50109">
    <property type="entry name" value="HIS_KIN"/>
    <property type="match status" value="1"/>
</dbReference>
<evidence type="ECO:0000256" key="5">
    <source>
        <dbReference type="ARBA" id="ARBA00022679"/>
    </source>
</evidence>
<keyword evidence="5" id="KW-0808">Transferase</keyword>
<evidence type="ECO:0000256" key="11">
    <source>
        <dbReference type="ARBA" id="ARBA00023012"/>
    </source>
</evidence>
<feature type="transmembrane region" description="Helical" evidence="14">
    <location>
        <begin position="483"/>
        <end position="506"/>
    </location>
</feature>
<dbReference type="Pfam" id="PF00582">
    <property type="entry name" value="Usp"/>
    <property type="match status" value="1"/>
</dbReference>
<accession>A0A2S9X6K5</accession>
<dbReference type="Gene3D" id="3.30.450.40">
    <property type="match status" value="1"/>
</dbReference>
<evidence type="ECO:0000256" key="14">
    <source>
        <dbReference type="SAM" id="Phobius"/>
    </source>
</evidence>
<dbReference type="PRINTS" id="PR00344">
    <property type="entry name" value="BCTRLSENSOR"/>
</dbReference>
<dbReference type="Gene3D" id="3.40.50.300">
    <property type="entry name" value="P-loop containing nucleotide triphosphate hydrolases"/>
    <property type="match status" value="1"/>
</dbReference>
<keyword evidence="7" id="KW-0547">Nucleotide-binding</keyword>
<keyword evidence="8 16" id="KW-0418">Kinase</keyword>
<evidence type="ECO:0000313" key="16">
    <source>
        <dbReference type="EMBL" id="PRP71359.1"/>
    </source>
</evidence>
<dbReference type="EMBL" id="MTBD01000014">
    <property type="protein sequence ID" value="PRP71359.1"/>
    <property type="molecule type" value="Genomic_DNA"/>
</dbReference>
<evidence type="ECO:0000313" key="17">
    <source>
        <dbReference type="Proteomes" id="UP000239469"/>
    </source>
</evidence>
<organism evidence="16 17">
    <name type="scientific">Chromobacterium amazonense</name>
    <dbReference type="NCBI Taxonomy" id="1382803"/>
    <lineage>
        <taxon>Bacteria</taxon>
        <taxon>Pseudomonadati</taxon>
        <taxon>Pseudomonadota</taxon>
        <taxon>Betaproteobacteria</taxon>
        <taxon>Neisseriales</taxon>
        <taxon>Chromobacteriaceae</taxon>
        <taxon>Chromobacterium</taxon>
    </lineage>
</organism>
<dbReference type="PANTHER" id="PTHR45569">
    <property type="entry name" value="SENSOR PROTEIN KDPD"/>
    <property type="match status" value="1"/>
</dbReference>
<dbReference type="AlphaFoldDB" id="A0A2S9X6K5"/>
<dbReference type="FunFam" id="3.40.50.300:FF:000483">
    <property type="entry name" value="Sensor histidine kinase KdpD"/>
    <property type="match status" value="1"/>
</dbReference>
<evidence type="ECO:0000259" key="15">
    <source>
        <dbReference type="PROSITE" id="PS50109"/>
    </source>
</evidence>
<reference evidence="16 17" key="1">
    <citation type="submission" date="2017-01" db="EMBL/GenBank/DDBJ databases">
        <title>New insights into the genetic diversity of Chromobacterium isolated from tropical freshwater lake.</title>
        <authorList>
            <person name="Santos A.B."/>
            <person name="Nascimento A.M."/>
            <person name="Da Silva P.C."/>
        </authorList>
    </citation>
    <scope>NUCLEOTIDE SEQUENCE [LARGE SCALE GENOMIC DNA]</scope>
    <source>
        <strain evidence="16 17">56AF</strain>
    </source>
</reference>
<evidence type="ECO:0000256" key="10">
    <source>
        <dbReference type="ARBA" id="ARBA00022989"/>
    </source>
</evidence>
<dbReference type="InterPro" id="IPR003852">
    <property type="entry name" value="Sig_transdc_His_kinase_KdpD_N"/>
</dbReference>
<protein>
    <recommendedName>
        <fullName evidence="3">histidine kinase</fullName>
        <ecNumber evidence="3">2.7.13.3</ecNumber>
    </recommendedName>
</protein>
<dbReference type="InterPro" id="IPR038318">
    <property type="entry name" value="KdpD_sf"/>
</dbReference>
<comment type="caution">
    <text evidence="16">The sequence shown here is derived from an EMBL/GenBank/DDBJ whole genome shotgun (WGS) entry which is preliminary data.</text>
</comment>
<name>A0A2S9X6K5_9NEIS</name>
<dbReference type="Pfam" id="PF02518">
    <property type="entry name" value="HATPase_c"/>
    <property type="match status" value="1"/>
</dbReference>
<dbReference type="SUPFAM" id="SSF55781">
    <property type="entry name" value="GAF domain-like"/>
    <property type="match status" value="1"/>
</dbReference>
<dbReference type="GO" id="GO:0042802">
    <property type="term" value="F:identical protein binding"/>
    <property type="evidence" value="ECO:0007669"/>
    <property type="project" value="UniProtKB-ARBA"/>
</dbReference>
<evidence type="ECO:0000256" key="1">
    <source>
        <dbReference type="ARBA" id="ARBA00000085"/>
    </source>
</evidence>
<keyword evidence="11" id="KW-0902">Two-component regulatory system</keyword>
<dbReference type="InterPro" id="IPR003594">
    <property type="entry name" value="HATPase_dom"/>
</dbReference>
<dbReference type="Gene3D" id="3.30.565.10">
    <property type="entry name" value="Histidine kinase-like ATPase, C-terminal domain"/>
    <property type="match status" value="1"/>
</dbReference>
<dbReference type="SUPFAM" id="SSF55874">
    <property type="entry name" value="ATPase domain of HSP90 chaperone/DNA topoisomerase II/histidine kinase"/>
    <property type="match status" value="1"/>
</dbReference>
<dbReference type="CDD" id="cd00075">
    <property type="entry name" value="HATPase"/>
    <property type="match status" value="1"/>
</dbReference>
<dbReference type="InterPro" id="IPR027417">
    <property type="entry name" value="P-loop_NTPase"/>
</dbReference>
<dbReference type="GO" id="GO:0005886">
    <property type="term" value="C:plasma membrane"/>
    <property type="evidence" value="ECO:0007669"/>
    <property type="project" value="TreeGrafter"/>
</dbReference>
<comment type="catalytic activity">
    <reaction evidence="1">
        <text>ATP + protein L-histidine = ADP + protein N-phospho-L-histidine.</text>
        <dbReference type="EC" id="2.7.13.3"/>
    </reaction>
</comment>
<dbReference type="InterPro" id="IPR003661">
    <property type="entry name" value="HisK_dim/P_dom"/>
</dbReference>
<dbReference type="CDD" id="cd01987">
    <property type="entry name" value="USP_KdpD-like"/>
    <property type="match status" value="1"/>
</dbReference>
<dbReference type="Pfam" id="PF13492">
    <property type="entry name" value="GAF_3"/>
    <property type="match status" value="1"/>
</dbReference>
<feature type="domain" description="Histidine kinase" evidence="15">
    <location>
        <begin position="674"/>
        <end position="886"/>
    </location>
</feature>
<dbReference type="GO" id="GO:0005524">
    <property type="term" value="F:ATP binding"/>
    <property type="evidence" value="ECO:0007669"/>
    <property type="project" value="UniProtKB-KW"/>
</dbReference>
<dbReference type="InterPro" id="IPR003018">
    <property type="entry name" value="GAF"/>
</dbReference>
<dbReference type="Gene3D" id="3.40.50.620">
    <property type="entry name" value="HUPs"/>
    <property type="match status" value="1"/>
</dbReference>
<evidence type="ECO:0000256" key="4">
    <source>
        <dbReference type="ARBA" id="ARBA00022553"/>
    </source>
</evidence>
<dbReference type="SMART" id="SM00388">
    <property type="entry name" value="HisKA"/>
    <property type="match status" value="1"/>
</dbReference>
<dbReference type="GO" id="GO:0000155">
    <property type="term" value="F:phosphorelay sensor kinase activity"/>
    <property type="evidence" value="ECO:0007669"/>
    <property type="project" value="InterPro"/>
</dbReference>
<evidence type="ECO:0000256" key="13">
    <source>
        <dbReference type="ARBA" id="ARBA00057300"/>
    </source>
</evidence>
<dbReference type="Proteomes" id="UP000239469">
    <property type="component" value="Unassembled WGS sequence"/>
</dbReference>
<evidence type="ECO:0000256" key="7">
    <source>
        <dbReference type="ARBA" id="ARBA00022741"/>
    </source>
</evidence>
<dbReference type="CDD" id="cd00082">
    <property type="entry name" value="HisKA"/>
    <property type="match status" value="1"/>
</dbReference>
<comment type="function">
    <text evidence="13">Member of the two-component regulatory system KdpD/KdpE involved in the regulation of the kdp operon. KdpD may function as a membrane-associated protein kinase that phosphorylates KdpE in response to environmental signals.</text>
</comment>
<dbReference type="Pfam" id="PF02702">
    <property type="entry name" value="KdpD"/>
    <property type="match status" value="1"/>
</dbReference>
<gene>
    <name evidence="16" type="ORF">BUE93_07105</name>
</gene>
<keyword evidence="6 14" id="KW-0812">Transmembrane</keyword>
<dbReference type="SUPFAM" id="SSF52402">
    <property type="entry name" value="Adenine nucleotide alpha hydrolases-like"/>
    <property type="match status" value="1"/>
</dbReference>
<dbReference type="SUPFAM" id="SSF47384">
    <property type="entry name" value="Homodimeric domain of signal transducing histidine kinase"/>
    <property type="match status" value="1"/>
</dbReference>
<dbReference type="Pfam" id="PF00512">
    <property type="entry name" value="HisKA"/>
    <property type="match status" value="1"/>
</dbReference>
<keyword evidence="10 14" id="KW-1133">Transmembrane helix</keyword>
<proteinExistence type="predicted"/>
<evidence type="ECO:0000256" key="6">
    <source>
        <dbReference type="ARBA" id="ARBA00022692"/>
    </source>
</evidence>
<dbReference type="FunFam" id="3.30.565.10:FF:000042">
    <property type="entry name" value="Two-component sensor histidine kinase KdpD"/>
    <property type="match status" value="1"/>
</dbReference>
<dbReference type="InterPro" id="IPR025201">
    <property type="entry name" value="KdpD_TM"/>
</dbReference>
<dbReference type="InterPro" id="IPR036097">
    <property type="entry name" value="HisK_dim/P_sf"/>
</dbReference>
<dbReference type="InterPro" id="IPR052023">
    <property type="entry name" value="Histidine_kinase_KdpD"/>
</dbReference>
<sequence length="895" mass="98358">MSDTRPDPDALLDELKREEEQANRGRLKIFFGSCAGVGKTFAMLAAARIKQQEGVKVLVGVVETHGRKETAAQLDGLEVLTPSQIEYKGRTLSEFDIDQALERQPQLILIDEFAHSNVPGSRHPKRWQDVEELLAAGIDVYTTLNVQHLESLNDVVGQITGIIVRETLPDHVFDMADEVSLVDLPPDELLSRLAAGKVYLPHQAERAVKNFFRKGNLLALRELALRRTADRVDAQMRAYRADQSIAPVWHARERLLVCVGPGPGTEKLIRSTKRLAANLDADWIAVYVETPQLQRLPEEQRARILKGLKLAQELGAETTVLGGSELAATLLAYARTRNVSKLVVGKSVRHPLARLWQGSLVNELSNLSSDVDVYVVAHDLEDGTDRHGKRVRSLLFSDDEEGKTRRGYLAAAAVCFATTAFNHLLVPFFSLSNVIMVHLLAVVLIATRYGRGPGVLASFLSVAAFDFFFVPPQLSFSVSDTQYLLTFAVMLAVALIISQLTARFRFEATIATYRERRTRALYDLGRELAGALTASQIIETAVGRLEPLFRAKVMLFIPNSEDQLRTATDYGSTADTGVAQWVFDNLQPAGLGTNTLPSNPALYVPLKAPMRTRGVIALLPEETIHAFLPEQQRLLETCAAQIALALERVHYVEVAQDAIVAMESERLRNSVLSVVSHDLRTPLTTMLGLANMLNSPNLPPEQQADISQSIQDEAMRMNKLVTNLLDMAKLQSGVKLNKEWQLLDEVVGSAVRACEHSLRNHKLELQLSNDLPVLEYDAVLIERVLVNLLENAGKYTPAGSHIQLAARHEGDKVRISVSDDGPGLPANMEHKAFDKFSRGTPESTTPGVGLGLAICRAIIENHGGTIDAGNLHPHGARFSFTLPAGTPPALPPEDA</sequence>
<feature type="transmembrane region" description="Helical" evidence="14">
    <location>
        <begin position="453"/>
        <end position="471"/>
    </location>
</feature>
<evidence type="ECO:0000256" key="8">
    <source>
        <dbReference type="ARBA" id="ARBA00022777"/>
    </source>
</evidence>
<dbReference type="InterPro" id="IPR004358">
    <property type="entry name" value="Sig_transdc_His_kin-like_C"/>
</dbReference>
<comment type="subcellular location">
    <subcellularLocation>
        <location evidence="2">Membrane</location>
        <topology evidence="2">Multi-pass membrane protein</topology>
    </subcellularLocation>
</comment>
<dbReference type="PANTHER" id="PTHR45569:SF1">
    <property type="entry name" value="SENSOR PROTEIN KDPD"/>
    <property type="match status" value="1"/>
</dbReference>
<dbReference type="Gene3D" id="1.10.287.130">
    <property type="match status" value="1"/>
</dbReference>
<dbReference type="OrthoDB" id="9806130at2"/>
<keyword evidence="9" id="KW-0067">ATP-binding</keyword>
<keyword evidence="12 14" id="KW-0472">Membrane</keyword>
<dbReference type="GO" id="GO:0005737">
    <property type="term" value="C:cytoplasm"/>
    <property type="evidence" value="ECO:0007669"/>
    <property type="project" value="UniProtKB-ARBA"/>
</dbReference>
<evidence type="ECO:0000256" key="12">
    <source>
        <dbReference type="ARBA" id="ARBA00023136"/>
    </source>
</evidence>
<dbReference type="InterPro" id="IPR006016">
    <property type="entry name" value="UspA"/>
</dbReference>
<evidence type="ECO:0000256" key="2">
    <source>
        <dbReference type="ARBA" id="ARBA00004141"/>
    </source>
</evidence>
<keyword evidence="4" id="KW-0597">Phosphoprotein</keyword>
<dbReference type="InterPro" id="IPR036890">
    <property type="entry name" value="HATPase_C_sf"/>
</dbReference>
<dbReference type="RefSeq" id="WP_106076286.1">
    <property type="nucleotide sequence ID" value="NZ_MTBD01000014.1"/>
</dbReference>
<dbReference type="InterPro" id="IPR014729">
    <property type="entry name" value="Rossmann-like_a/b/a_fold"/>
</dbReference>
<dbReference type="InterPro" id="IPR005467">
    <property type="entry name" value="His_kinase_dom"/>
</dbReference>
<dbReference type="SMART" id="SM00387">
    <property type="entry name" value="HATPase_c"/>
    <property type="match status" value="1"/>
</dbReference>
<dbReference type="EC" id="2.7.13.3" evidence="3"/>
<evidence type="ECO:0000256" key="9">
    <source>
        <dbReference type="ARBA" id="ARBA00022840"/>
    </source>
</evidence>
<dbReference type="Gene3D" id="1.20.120.620">
    <property type="entry name" value="Backbone structure of the membrane domain of e. Coli histidine kinase receptor kdpd"/>
    <property type="match status" value="1"/>
</dbReference>
<dbReference type="InterPro" id="IPR029016">
    <property type="entry name" value="GAF-like_dom_sf"/>
</dbReference>
<dbReference type="Pfam" id="PF13493">
    <property type="entry name" value="DUF4118"/>
    <property type="match status" value="1"/>
</dbReference>
<evidence type="ECO:0000256" key="3">
    <source>
        <dbReference type="ARBA" id="ARBA00012438"/>
    </source>
</evidence>
<feature type="transmembrane region" description="Helical" evidence="14">
    <location>
        <begin position="424"/>
        <end position="446"/>
    </location>
</feature>